<proteinExistence type="predicted"/>
<reference evidence="1" key="2">
    <citation type="journal article" date="2015" name="Data Brief">
        <title>Shoot transcriptome of the giant reed, Arundo donax.</title>
        <authorList>
            <person name="Barrero R.A."/>
            <person name="Guerrero F.D."/>
            <person name="Moolhuijzen P."/>
            <person name="Goolsby J.A."/>
            <person name="Tidwell J."/>
            <person name="Bellgard S.E."/>
            <person name="Bellgard M.I."/>
        </authorList>
    </citation>
    <scope>NUCLEOTIDE SEQUENCE</scope>
    <source>
        <tissue evidence="1">Shoot tissue taken approximately 20 cm above the soil surface</tissue>
    </source>
</reference>
<reference evidence="1" key="1">
    <citation type="submission" date="2014-09" db="EMBL/GenBank/DDBJ databases">
        <authorList>
            <person name="Magalhaes I.L.F."/>
            <person name="Oliveira U."/>
            <person name="Santos F.R."/>
            <person name="Vidigal T.H.D.A."/>
            <person name="Brescovit A.D."/>
            <person name="Santos A.J."/>
        </authorList>
    </citation>
    <scope>NUCLEOTIDE SEQUENCE</scope>
    <source>
        <tissue evidence="1">Shoot tissue taken approximately 20 cm above the soil surface</tissue>
    </source>
</reference>
<evidence type="ECO:0000313" key="1">
    <source>
        <dbReference type="EMBL" id="JAD49719.1"/>
    </source>
</evidence>
<sequence length="39" mass="4353">MYPLPLNKGLGPIWVTPPYMDSDSSAMHADDRIDGHLIK</sequence>
<dbReference type="EMBL" id="GBRH01248176">
    <property type="protein sequence ID" value="JAD49719.1"/>
    <property type="molecule type" value="Transcribed_RNA"/>
</dbReference>
<organism evidence="1">
    <name type="scientific">Arundo donax</name>
    <name type="common">Giant reed</name>
    <name type="synonym">Donax arundinaceus</name>
    <dbReference type="NCBI Taxonomy" id="35708"/>
    <lineage>
        <taxon>Eukaryota</taxon>
        <taxon>Viridiplantae</taxon>
        <taxon>Streptophyta</taxon>
        <taxon>Embryophyta</taxon>
        <taxon>Tracheophyta</taxon>
        <taxon>Spermatophyta</taxon>
        <taxon>Magnoliopsida</taxon>
        <taxon>Liliopsida</taxon>
        <taxon>Poales</taxon>
        <taxon>Poaceae</taxon>
        <taxon>PACMAD clade</taxon>
        <taxon>Arundinoideae</taxon>
        <taxon>Arundineae</taxon>
        <taxon>Arundo</taxon>
    </lineage>
</organism>
<name>A0A0A9ADK9_ARUDO</name>
<dbReference type="AlphaFoldDB" id="A0A0A9ADK9"/>
<accession>A0A0A9ADK9</accession>
<protein>
    <submittedName>
        <fullName evidence="1">Uncharacterized protein</fullName>
    </submittedName>
</protein>